<comment type="similarity">
    <text evidence="14">Belongs to the amino acid/polyamine transporter 2 family. SLC38A9 subfamily.</text>
</comment>
<evidence type="ECO:0000256" key="13">
    <source>
        <dbReference type="ARBA" id="ARBA00023228"/>
    </source>
</evidence>
<evidence type="ECO:0000256" key="2">
    <source>
        <dbReference type="ARBA" id="ARBA00004155"/>
    </source>
</evidence>
<keyword evidence="8 15" id="KW-1133">Transmembrane helix</keyword>
<proteinExistence type="inferred from homology"/>
<keyword evidence="10 15" id="KW-0472">Membrane</keyword>
<evidence type="ECO:0000256" key="3">
    <source>
        <dbReference type="ARBA" id="ARBA00022448"/>
    </source>
</evidence>
<dbReference type="GO" id="GO:0046872">
    <property type="term" value="F:metal ion binding"/>
    <property type="evidence" value="ECO:0007669"/>
    <property type="project" value="UniProtKB-KW"/>
</dbReference>
<evidence type="ECO:0000256" key="9">
    <source>
        <dbReference type="ARBA" id="ARBA00023053"/>
    </source>
</evidence>
<name>A0A9P0AU04_BRAAE</name>
<feature type="transmembrane region" description="Helical" evidence="15">
    <location>
        <begin position="148"/>
        <end position="170"/>
    </location>
</feature>
<dbReference type="GO" id="GO:0005765">
    <property type="term" value="C:lysosomal membrane"/>
    <property type="evidence" value="ECO:0007669"/>
    <property type="project" value="UniProtKB-SubCell"/>
</dbReference>
<keyword evidence="11" id="KW-1015">Disulfide bond</keyword>
<dbReference type="Pfam" id="PF01490">
    <property type="entry name" value="Aa_trans"/>
    <property type="match status" value="1"/>
</dbReference>
<keyword evidence="5" id="KW-0479">Metal-binding</keyword>
<keyword evidence="7" id="KW-0029">Amino-acid transport</keyword>
<evidence type="ECO:0000256" key="7">
    <source>
        <dbReference type="ARBA" id="ARBA00022970"/>
    </source>
</evidence>
<dbReference type="OrthoDB" id="294730at2759"/>
<gene>
    <name evidence="17" type="ORF">MELIAE_LOCUS2254</name>
</gene>
<evidence type="ECO:0000259" key="16">
    <source>
        <dbReference type="Pfam" id="PF01490"/>
    </source>
</evidence>
<evidence type="ECO:0000256" key="5">
    <source>
        <dbReference type="ARBA" id="ARBA00022723"/>
    </source>
</evidence>
<evidence type="ECO:0000256" key="1">
    <source>
        <dbReference type="ARBA" id="ARBA00004107"/>
    </source>
</evidence>
<dbReference type="PANTHER" id="PTHR22950:SF244">
    <property type="entry name" value="NEUTRAL AMINO ACID TRANSPORTER 9"/>
    <property type="match status" value="1"/>
</dbReference>
<evidence type="ECO:0000256" key="4">
    <source>
        <dbReference type="ARBA" id="ARBA00022692"/>
    </source>
</evidence>
<keyword evidence="4 15" id="KW-0812">Transmembrane</keyword>
<dbReference type="AlphaFoldDB" id="A0A9P0AU04"/>
<evidence type="ECO:0000313" key="18">
    <source>
        <dbReference type="Proteomes" id="UP001154078"/>
    </source>
</evidence>
<keyword evidence="6" id="KW-0967">Endosome</keyword>
<evidence type="ECO:0000313" key="17">
    <source>
        <dbReference type="EMBL" id="CAH0548905.1"/>
    </source>
</evidence>
<sequence>MRDLIRNYRNIISRKSESDSEAESQPLMASISSSNSFGTVLESCIFNPESDLSESDFDKNSRKSTTLPIYTGMTRKFSKRSLKFSSPFSGSEKYSSSNTFNSCQDFSSSIGIYSATNDSSLDCKDFKDPYRSFEEPTTEGKSTTQSSLVTIFSIWNTTMGSSLLAMSWGFEKTGLFSGIFINIAVAALCLYTCYILLNVSEKHGVLGQSHEVCDLCKELLGKWAEILAKIFSVVVLIGADIVYWILMSNFLYNSVLFFYDFINSKASSDANMTVLCPKEAIWDLKNVTNLNLDIEKSPFEQYWNLHSTVPIFLAVVMFPMLNFKSPTFFTKFNSLGTVSVGYIIFFVAVKSYSFGINLPNWDQEIYLKSTFSALSGMLSLSYFIHNIIISIMRSNKNQQNNKRDLSIAFGLITFTYLFLGVTFYIAFPLAKSCIEDNILNNFPKNDNLTIIARILLLFQLFTVFPLLSFMLRNDIFANIRMISKGTNYGNFSYKKVIFINCIVLFVCICFACFLPRIGTLIRYTGAASGLVYIFMLPSLLKMASLKKEGNLTTLRTIFYTLIISIGVLNLFSQFFISV</sequence>
<evidence type="ECO:0000256" key="8">
    <source>
        <dbReference type="ARBA" id="ARBA00022989"/>
    </source>
</evidence>
<evidence type="ECO:0000256" key="6">
    <source>
        <dbReference type="ARBA" id="ARBA00022753"/>
    </source>
</evidence>
<feature type="transmembrane region" description="Helical" evidence="15">
    <location>
        <begin position="365"/>
        <end position="384"/>
    </location>
</feature>
<dbReference type="EMBL" id="OV121141">
    <property type="protein sequence ID" value="CAH0548905.1"/>
    <property type="molecule type" value="Genomic_DNA"/>
</dbReference>
<feature type="transmembrane region" description="Helical" evidence="15">
    <location>
        <begin position="496"/>
        <end position="517"/>
    </location>
</feature>
<evidence type="ECO:0000256" key="15">
    <source>
        <dbReference type="SAM" id="Phobius"/>
    </source>
</evidence>
<organism evidence="17 18">
    <name type="scientific">Brassicogethes aeneus</name>
    <name type="common">Rape pollen beetle</name>
    <name type="synonym">Meligethes aeneus</name>
    <dbReference type="NCBI Taxonomy" id="1431903"/>
    <lineage>
        <taxon>Eukaryota</taxon>
        <taxon>Metazoa</taxon>
        <taxon>Ecdysozoa</taxon>
        <taxon>Arthropoda</taxon>
        <taxon>Hexapoda</taxon>
        <taxon>Insecta</taxon>
        <taxon>Pterygota</taxon>
        <taxon>Neoptera</taxon>
        <taxon>Endopterygota</taxon>
        <taxon>Coleoptera</taxon>
        <taxon>Polyphaga</taxon>
        <taxon>Cucujiformia</taxon>
        <taxon>Nitidulidae</taxon>
        <taxon>Meligethinae</taxon>
        <taxon>Brassicogethes</taxon>
    </lineage>
</organism>
<evidence type="ECO:0000256" key="10">
    <source>
        <dbReference type="ARBA" id="ARBA00023136"/>
    </source>
</evidence>
<comment type="subcellular location">
    <subcellularLocation>
        <location evidence="1">Late endosome membrane</location>
        <topology evidence="1">Multi-pass membrane protein</topology>
    </subcellularLocation>
    <subcellularLocation>
        <location evidence="2">Lysosome membrane</location>
        <topology evidence="2">Multi-pass membrane protein</topology>
    </subcellularLocation>
</comment>
<feature type="domain" description="Amino acid transporter transmembrane" evidence="16">
    <location>
        <begin position="146"/>
        <end position="572"/>
    </location>
</feature>
<dbReference type="Proteomes" id="UP001154078">
    <property type="component" value="Chromosome 10"/>
</dbReference>
<dbReference type="InterPro" id="IPR013057">
    <property type="entry name" value="AA_transpt_TM"/>
</dbReference>
<dbReference type="GO" id="GO:0015179">
    <property type="term" value="F:L-amino acid transmembrane transporter activity"/>
    <property type="evidence" value="ECO:0007669"/>
    <property type="project" value="TreeGrafter"/>
</dbReference>
<dbReference type="GO" id="GO:0031902">
    <property type="term" value="C:late endosome membrane"/>
    <property type="evidence" value="ECO:0007669"/>
    <property type="project" value="UniProtKB-SubCell"/>
</dbReference>
<keyword evidence="12" id="KW-0325">Glycoprotein</keyword>
<feature type="transmembrane region" description="Helical" evidence="15">
    <location>
        <begin position="335"/>
        <end position="353"/>
    </location>
</feature>
<feature type="transmembrane region" description="Helical" evidence="15">
    <location>
        <begin position="176"/>
        <end position="197"/>
    </location>
</feature>
<keyword evidence="3" id="KW-0813">Transport</keyword>
<feature type="transmembrane region" description="Helical" evidence="15">
    <location>
        <begin position="405"/>
        <end position="430"/>
    </location>
</feature>
<evidence type="ECO:0000256" key="12">
    <source>
        <dbReference type="ARBA" id="ARBA00023180"/>
    </source>
</evidence>
<accession>A0A9P0AU04</accession>
<feature type="transmembrane region" description="Helical" evidence="15">
    <location>
        <begin position="450"/>
        <end position="471"/>
    </location>
</feature>
<keyword evidence="9" id="KW-0915">Sodium</keyword>
<evidence type="ECO:0000256" key="11">
    <source>
        <dbReference type="ARBA" id="ARBA00023157"/>
    </source>
</evidence>
<feature type="transmembrane region" description="Helical" evidence="15">
    <location>
        <begin position="302"/>
        <end position="323"/>
    </location>
</feature>
<reference evidence="17" key="1">
    <citation type="submission" date="2021-12" db="EMBL/GenBank/DDBJ databases">
        <authorList>
            <person name="King R."/>
        </authorList>
    </citation>
    <scope>NUCLEOTIDE SEQUENCE</scope>
</reference>
<feature type="transmembrane region" description="Helical" evidence="15">
    <location>
        <begin position="523"/>
        <end position="544"/>
    </location>
</feature>
<dbReference type="PANTHER" id="PTHR22950">
    <property type="entry name" value="AMINO ACID TRANSPORTER"/>
    <property type="match status" value="1"/>
</dbReference>
<feature type="transmembrane region" description="Helical" evidence="15">
    <location>
        <begin position="226"/>
        <end position="246"/>
    </location>
</feature>
<evidence type="ECO:0000256" key="14">
    <source>
        <dbReference type="ARBA" id="ARBA00038442"/>
    </source>
</evidence>
<feature type="transmembrane region" description="Helical" evidence="15">
    <location>
        <begin position="556"/>
        <end position="576"/>
    </location>
</feature>
<protein>
    <recommendedName>
        <fullName evidence="16">Amino acid transporter transmembrane domain-containing protein</fullName>
    </recommendedName>
</protein>
<keyword evidence="13" id="KW-0458">Lysosome</keyword>
<keyword evidence="18" id="KW-1185">Reference proteome</keyword>